<reference evidence="2 3" key="1">
    <citation type="submission" date="2019-04" db="EMBL/GenBank/DDBJ databases">
        <title>Chromosome genome assembly for Takifugu flavidus.</title>
        <authorList>
            <person name="Xiao S."/>
        </authorList>
    </citation>
    <scope>NUCLEOTIDE SEQUENCE [LARGE SCALE GENOMIC DNA]</scope>
    <source>
        <strain evidence="2">HTHZ2018</strain>
        <tissue evidence="2">Muscle</tissue>
    </source>
</reference>
<evidence type="ECO:0000256" key="1">
    <source>
        <dbReference type="SAM" id="MobiDB-lite"/>
    </source>
</evidence>
<evidence type="ECO:0000313" key="2">
    <source>
        <dbReference type="EMBL" id="TWW80165.1"/>
    </source>
</evidence>
<evidence type="ECO:0000313" key="3">
    <source>
        <dbReference type="Proteomes" id="UP000324091"/>
    </source>
</evidence>
<name>A0A5C6PL36_9TELE</name>
<organism evidence="2 3">
    <name type="scientific">Takifugu flavidus</name>
    <name type="common">sansaifugu</name>
    <dbReference type="NCBI Taxonomy" id="433684"/>
    <lineage>
        <taxon>Eukaryota</taxon>
        <taxon>Metazoa</taxon>
        <taxon>Chordata</taxon>
        <taxon>Craniata</taxon>
        <taxon>Vertebrata</taxon>
        <taxon>Euteleostomi</taxon>
        <taxon>Actinopterygii</taxon>
        <taxon>Neopterygii</taxon>
        <taxon>Teleostei</taxon>
        <taxon>Neoteleostei</taxon>
        <taxon>Acanthomorphata</taxon>
        <taxon>Eupercaria</taxon>
        <taxon>Tetraodontiformes</taxon>
        <taxon>Tetradontoidea</taxon>
        <taxon>Tetraodontidae</taxon>
        <taxon>Takifugu</taxon>
    </lineage>
</organism>
<dbReference type="Proteomes" id="UP000324091">
    <property type="component" value="Chromosome 10"/>
</dbReference>
<comment type="caution">
    <text evidence="2">The sequence shown here is derived from an EMBL/GenBank/DDBJ whole genome shotgun (WGS) entry which is preliminary data.</text>
</comment>
<protein>
    <submittedName>
        <fullName evidence="2">Uncharacterized protein</fullName>
    </submittedName>
</protein>
<proteinExistence type="predicted"/>
<feature type="compositionally biased region" description="Basic and acidic residues" evidence="1">
    <location>
        <begin position="87"/>
        <end position="105"/>
    </location>
</feature>
<keyword evidence="3" id="KW-1185">Reference proteome</keyword>
<sequence length="105" mass="11672">MLVYLWSPESLEVEGGPCISYQAPLLWNQLSVQSQSGSQDLERSAVGRPNAEVCAQPEQKVRRVKDLSSRVDGRPVFVPPRATISSDGKKALKQLRENHSDNVVR</sequence>
<dbReference type="EMBL" id="RHFK02000002">
    <property type="protein sequence ID" value="TWW80165.1"/>
    <property type="molecule type" value="Genomic_DNA"/>
</dbReference>
<feature type="region of interest" description="Disordered" evidence="1">
    <location>
        <begin position="75"/>
        <end position="105"/>
    </location>
</feature>
<dbReference type="AlphaFoldDB" id="A0A5C6PL36"/>
<gene>
    <name evidence="2" type="ORF">D4764_10G0011950</name>
</gene>
<accession>A0A5C6PL36</accession>